<dbReference type="InterPro" id="IPR036526">
    <property type="entry name" value="C-N_Hydrolase_sf"/>
</dbReference>
<dbReference type="EMBL" id="DSJT01000011">
    <property type="protein sequence ID" value="HEF87174.1"/>
    <property type="molecule type" value="Genomic_DNA"/>
</dbReference>
<proteinExistence type="predicted"/>
<evidence type="ECO:0008006" key="2">
    <source>
        <dbReference type="Google" id="ProtNLM"/>
    </source>
</evidence>
<dbReference type="SUPFAM" id="SSF56317">
    <property type="entry name" value="Carbon-nitrogen hydrolase"/>
    <property type="match status" value="1"/>
</dbReference>
<accession>A0A7C2BKD7</accession>
<evidence type="ECO:0000313" key="1">
    <source>
        <dbReference type="EMBL" id="HEF87174.1"/>
    </source>
</evidence>
<protein>
    <recommendedName>
        <fullName evidence="2">Carbon-nitrogen hydrolase family protein</fullName>
    </recommendedName>
</protein>
<sequence>MNSGFEIINAEESGNSRVAIAHIPVVLDGLNINIEKARRIVFYANELNIRTVLLPYSLPYGPVLGFYNPSKLSKQGLKKRFGVSKTHLVQKVFKFVSNTYGVNIFLPGIVEVSGRAMYHSTFLYTPLAEDDNPFSQRKMFLSPIEERLGFTHGRSLSVFNLGNFSYGVLHDEEILIPELFRAYKLLGASTLILSASPLLQNMEKTIEIAKSLSYIFSQKLIIPGGFVTDEEGKTKHMTPSIVVSKEGEILVKYEQETPSLIIVGEEPGRARDEAFEYVKAKLFSYLRDLFKLELNNGREGSPG</sequence>
<organism evidence="1">
    <name type="scientific">Thermosphaera aggregans</name>
    <dbReference type="NCBI Taxonomy" id="54254"/>
    <lineage>
        <taxon>Archaea</taxon>
        <taxon>Thermoproteota</taxon>
        <taxon>Thermoprotei</taxon>
        <taxon>Desulfurococcales</taxon>
        <taxon>Desulfurococcaceae</taxon>
        <taxon>Thermosphaera</taxon>
    </lineage>
</organism>
<reference evidence="1" key="1">
    <citation type="journal article" date="2020" name="mSystems">
        <title>Genome- and Community-Level Interaction Insights into Carbon Utilization and Element Cycling Functions of Hydrothermarchaeota in Hydrothermal Sediment.</title>
        <authorList>
            <person name="Zhou Z."/>
            <person name="Liu Y."/>
            <person name="Xu W."/>
            <person name="Pan J."/>
            <person name="Luo Z.H."/>
            <person name="Li M."/>
        </authorList>
    </citation>
    <scope>NUCLEOTIDE SEQUENCE [LARGE SCALE GENOMIC DNA]</scope>
    <source>
        <strain evidence="1">SpSt-23</strain>
    </source>
</reference>
<dbReference type="AlphaFoldDB" id="A0A7C2BKD7"/>
<dbReference type="Gene3D" id="3.60.110.10">
    <property type="entry name" value="Carbon-nitrogen hydrolase"/>
    <property type="match status" value="1"/>
</dbReference>
<name>A0A7C2BKD7_9CREN</name>
<comment type="caution">
    <text evidence="1">The sequence shown here is derived from an EMBL/GenBank/DDBJ whole genome shotgun (WGS) entry which is preliminary data.</text>
</comment>
<gene>
    <name evidence="1" type="ORF">ENP55_02535</name>
</gene>